<dbReference type="EMBL" id="NMUH01001039">
    <property type="protein sequence ID" value="MQL88215.1"/>
    <property type="molecule type" value="Genomic_DNA"/>
</dbReference>
<protein>
    <submittedName>
        <fullName evidence="1">Uncharacterized protein</fullName>
    </submittedName>
</protein>
<name>A0A843UX84_COLES</name>
<organism evidence="1 2">
    <name type="scientific">Colocasia esculenta</name>
    <name type="common">Wild taro</name>
    <name type="synonym">Arum esculentum</name>
    <dbReference type="NCBI Taxonomy" id="4460"/>
    <lineage>
        <taxon>Eukaryota</taxon>
        <taxon>Viridiplantae</taxon>
        <taxon>Streptophyta</taxon>
        <taxon>Embryophyta</taxon>
        <taxon>Tracheophyta</taxon>
        <taxon>Spermatophyta</taxon>
        <taxon>Magnoliopsida</taxon>
        <taxon>Liliopsida</taxon>
        <taxon>Araceae</taxon>
        <taxon>Aroideae</taxon>
        <taxon>Colocasieae</taxon>
        <taxon>Colocasia</taxon>
    </lineage>
</organism>
<evidence type="ECO:0000313" key="2">
    <source>
        <dbReference type="Proteomes" id="UP000652761"/>
    </source>
</evidence>
<dbReference type="Pfam" id="PF03004">
    <property type="entry name" value="Transposase_24"/>
    <property type="match status" value="1"/>
</dbReference>
<reference evidence="1" key="1">
    <citation type="submission" date="2017-07" db="EMBL/GenBank/DDBJ databases">
        <title>Taro Niue Genome Assembly and Annotation.</title>
        <authorList>
            <person name="Atibalentja N."/>
            <person name="Keating K."/>
            <person name="Fields C.J."/>
        </authorList>
    </citation>
    <scope>NUCLEOTIDE SEQUENCE</scope>
    <source>
        <strain evidence="1">Niue_2</strain>
        <tissue evidence="1">Leaf</tissue>
    </source>
</reference>
<accession>A0A843UX84</accession>
<proteinExistence type="predicted"/>
<gene>
    <name evidence="1" type="ORF">Taro_020770</name>
</gene>
<evidence type="ECO:0000313" key="1">
    <source>
        <dbReference type="EMBL" id="MQL88215.1"/>
    </source>
</evidence>
<keyword evidence="2" id="KW-1185">Reference proteome</keyword>
<comment type="caution">
    <text evidence="1">The sequence shown here is derived from an EMBL/GenBank/DDBJ whole genome shotgun (WGS) entry which is preliminary data.</text>
</comment>
<sequence length="69" mass="8344">MWKGHRPPNIRRDYWDTMCDQWATENFRHRSRIVAENRTKMPEATLHTSGSISFGRQKRKMVKSHIFNL</sequence>
<dbReference type="AlphaFoldDB" id="A0A843UX84"/>
<dbReference type="Proteomes" id="UP000652761">
    <property type="component" value="Unassembled WGS sequence"/>
</dbReference>
<dbReference type="InterPro" id="IPR004252">
    <property type="entry name" value="Probable_transposase_24"/>
</dbReference>